<dbReference type="Gene3D" id="3.40.50.2300">
    <property type="match status" value="2"/>
</dbReference>
<dbReference type="SUPFAM" id="SSF53822">
    <property type="entry name" value="Periplasmic binding protein-like I"/>
    <property type="match status" value="1"/>
</dbReference>
<name>A0ABW4BHP6_9LACO</name>
<keyword evidence="7" id="KW-1185">Reference proteome</keyword>
<dbReference type="InterPro" id="IPR000843">
    <property type="entry name" value="HTH_LacI"/>
</dbReference>
<evidence type="ECO:0000313" key="6">
    <source>
        <dbReference type="EMBL" id="MFD1400009.1"/>
    </source>
</evidence>
<keyword evidence="3" id="KW-0804">Transcription</keyword>
<gene>
    <name evidence="6" type="ORF">ACFQ41_11875</name>
</gene>
<dbReference type="CDD" id="cd06283">
    <property type="entry name" value="PBP1_RegR_EndR_KdgR-like"/>
    <property type="match status" value="1"/>
</dbReference>
<dbReference type="InterPro" id="IPR001387">
    <property type="entry name" value="Cro/C1-type_HTH"/>
</dbReference>
<dbReference type="Pfam" id="PF13377">
    <property type="entry name" value="Peripla_BP_3"/>
    <property type="match status" value="1"/>
</dbReference>
<evidence type="ECO:0000313" key="7">
    <source>
        <dbReference type="Proteomes" id="UP001597199"/>
    </source>
</evidence>
<keyword evidence="1" id="KW-0805">Transcription regulation</keyword>
<feature type="domain" description="HTH lacI-type" evidence="4">
    <location>
        <begin position="3"/>
        <end position="58"/>
    </location>
</feature>
<dbReference type="PROSITE" id="PS00356">
    <property type="entry name" value="HTH_LACI_1"/>
    <property type="match status" value="1"/>
</dbReference>
<dbReference type="PANTHER" id="PTHR30146:SF145">
    <property type="entry name" value="RIBOSE OPERON REPRESSOR"/>
    <property type="match status" value="1"/>
</dbReference>
<evidence type="ECO:0000256" key="2">
    <source>
        <dbReference type="ARBA" id="ARBA00023125"/>
    </source>
</evidence>
<dbReference type="SUPFAM" id="SSF47413">
    <property type="entry name" value="lambda repressor-like DNA-binding domains"/>
    <property type="match status" value="1"/>
</dbReference>
<organism evidence="6 7">
    <name type="scientific">Lacticaseibacillus suilingensis</name>
    <dbReference type="NCBI Taxonomy" id="2799577"/>
    <lineage>
        <taxon>Bacteria</taxon>
        <taxon>Bacillati</taxon>
        <taxon>Bacillota</taxon>
        <taxon>Bacilli</taxon>
        <taxon>Lactobacillales</taxon>
        <taxon>Lactobacillaceae</taxon>
        <taxon>Lacticaseibacillus</taxon>
    </lineage>
</organism>
<dbReference type="InterPro" id="IPR028082">
    <property type="entry name" value="Peripla_BP_I"/>
</dbReference>
<comment type="caution">
    <text evidence="6">The sequence shown here is derived from an EMBL/GenBank/DDBJ whole genome shotgun (WGS) entry which is preliminary data.</text>
</comment>
<dbReference type="CDD" id="cd01392">
    <property type="entry name" value="HTH_LacI"/>
    <property type="match status" value="1"/>
</dbReference>
<reference evidence="7" key="1">
    <citation type="journal article" date="2019" name="Int. J. Syst. Evol. Microbiol.">
        <title>The Global Catalogue of Microorganisms (GCM) 10K type strain sequencing project: providing services to taxonomists for standard genome sequencing and annotation.</title>
        <authorList>
            <consortium name="The Broad Institute Genomics Platform"/>
            <consortium name="The Broad Institute Genome Sequencing Center for Infectious Disease"/>
            <person name="Wu L."/>
            <person name="Ma J."/>
        </authorList>
    </citation>
    <scope>NUCLEOTIDE SEQUENCE [LARGE SCALE GENOMIC DNA]</scope>
    <source>
        <strain evidence="7">CCM 9110</strain>
    </source>
</reference>
<evidence type="ECO:0000256" key="1">
    <source>
        <dbReference type="ARBA" id="ARBA00023015"/>
    </source>
</evidence>
<dbReference type="InterPro" id="IPR010982">
    <property type="entry name" value="Lambda_DNA-bd_dom_sf"/>
</dbReference>
<dbReference type="PANTHER" id="PTHR30146">
    <property type="entry name" value="LACI-RELATED TRANSCRIPTIONAL REPRESSOR"/>
    <property type="match status" value="1"/>
</dbReference>
<dbReference type="Proteomes" id="UP001597199">
    <property type="component" value="Unassembled WGS sequence"/>
</dbReference>
<evidence type="ECO:0000259" key="5">
    <source>
        <dbReference type="PROSITE" id="PS50943"/>
    </source>
</evidence>
<proteinExistence type="predicted"/>
<dbReference type="Gene3D" id="1.10.260.40">
    <property type="entry name" value="lambda repressor-like DNA-binding domains"/>
    <property type="match status" value="1"/>
</dbReference>
<dbReference type="Pfam" id="PF00356">
    <property type="entry name" value="LacI"/>
    <property type="match status" value="1"/>
</dbReference>
<dbReference type="SMART" id="SM00354">
    <property type="entry name" value="HTH_LACI"/>
    <property type="match status" value="1"/>
</dbReference>
<dbReference type="InterPro" id="IPR046335">
    <property type="entry name" value="LacI/GalR-like_sensor"/>
</dbReference>
<evidence type="ECO:0000259" key="4">
    <source>
        <dbReference type="PROSITE" id="PS50932"/>
    </source>
</evidence>
<dbReference type="RefSeq" id="WP_204118952.1">
    <property type="nucleotide sequence ID" value="NZ_BOLV01000009.1"/>
</dbReference>
<sequence length="328" mass="34391">MTTTINEVAAAAGVSKSTISRYLTGQFDRMSTATRQRIAAVIAELGYVPNHNASALRSKRSHQIGVVVGDVSNVYSTFLIKGIAAVTHDHGDQILIADGGEDPATEAQALASLVASNVDGIILQPARGAASQYEFLRRAGLPVVLVDRVLTPLLFPCVTSNDQTASATLAEAAVKKGYQNLLVISQPVKDASVRAERYEGFKAAAQTAGASVSLLEVGKDGTVAGIEPWLAANAGHHPAIFAANGDLLMASLRWLQAHDIAVPAAVGLCGYDDWNWGELANPALSVVDQHPEQIGRAVAERLVALISGEAVPVARTEIPATLHLRASL</sequence>
<dbReference type="EMBL" id="JBHTOA010000046">
    <property type="protein sequence ID" value="MFD1400009.1"/>
    <property type="molecule type" value="Genomic_DNA"/>
</dbReference>
<dbReference type="PROSITE" id="PS50932">
    <property type="entry name" value="HTH_LACI_2"/>
    <property type="match status" value="1"/>
</dbReference>
<dbReference type="GO" id="GO:0003677">
    <property type="term" value="F:DNA binding"/>
    <property type="evidence" value="ECO:0007669"/>
    <property type="project" value="UniProtKB-KW"/>
</dbReference>
<accession>A0ABW4BHP6</accession>
<evidence type="ECO:0000256" key="3">
    <source>
        <dbReference type="ARBA" id="ARBA00023163"/>
    </source>
</evidence>
<protein>
    <submittedName>
        <fullName evidence="6">LacI family DNA-binding transcriptional regulator</fullName>
    </submittedName>
</protein>
<keyword evidence="2 6" id="KW-0238">DNA-binding</keyword>
<feature type="domain" description="HTH cro/C1-type" evidence="5">
    <location>
        <begin position="4"/>
        <end position="48"/>
    </location>
</feature>
<dbReference type="PROSITE" id="PS50943">
    <property type="entry name" value="HTH_CROC1"/>
    <property type="match status" value="1"/>
</dbReference>